<feature type="non-terminal residue" evidence="1">
    <location>
        <position position="39"/>
    </location>
</feature>
<dbReference type="InterPro" id="IPR045851">
    <property type="entry name" value="AMP-bd_C_sf"/>
</dbReference>
<dbReference type="SUPFAM" id="SSF56801">
    <property type="entry name" value="Acetyl-CoA synthetase-like"/>
    <property type="match status" value="1"/>
</dbReference>
<dbReference type="Proteomes" id="UP000004471">
    <property type="component" value="Unassembled WGS sequence"/>
</dbReference>
<dbReference type="HOGENOM" id="CLU_000022_73_3_6"/>
<accession>F3FZW7</accession>
<evidence type="ECO:0000313" key="1">
    <source>
        <dbReference type="EMBL" id="EGH35759.1"/>
    </source>
</evidence>
<sequence length="39" mass="4357">MVAYYTLSAGHASVDIDNLRGWLQEQLPAHMIPVAYVLL</sequence>
<dbReference type="EMBL" id="AEAH01004010">
    <property type="protein sequence ID" value="EGH35759.1"/>
    <property type="molecule type" value="Genomic_DNA"/>
</dbReference>
<evidence type="ECO:0000313" key="2">
    <source>
        <dbReference type="Proteomes" id="UP000004471"/>
    </source>
</evidence>
<dbReference type="Gene3D" id="3.30.300.30">
    <property type="match status" value="1"/>
</dbReference>
<protein>
    <submittedName>
        <fullName evidence="1">Amino acid adenylation</fullName>
    </submittedName>
</protein>
<organism evidence="1 2">
    <name type="scientific">Pseudomonas syringae pv. japonica str. M301072</name>
    <dbReference type="NCBI Taxonomy" id="629262"/>
    <lineage>
        <taxon>Bacteria</taxon>
        <taxon>Pseudomonadati</taxon>
        <taxon>Pseudomonadota</taxon>
        <taxon>Gammaproteobacteria</taxon>
        <taxon>Pseudomonadales</taxon>
        <taxon>Pseudomonadaceae</taxon>
        <taxon>Pseudomonas</taxon>
        <taxon>Pseudomonas syringae</taxon>
    </lineage>
</organism>
<reference evidence="1 2" key="1">
    <citation type="journal article" date="2011" name="PLoS Pathog.">
        <title>Dynamic evolution of pathogenicity revealed by sequencing and comparative genomics of 19 Pseudomonas syringae isolates.</title>
        <authorList>
            <person name="Baltrus D.A."/>
            <person name="Nishimura M.T."/>
            <person name="Romanchuk A."/>
            <person name="Chang J.H."/>
            <person name="Mukhtar M.S."/>
            <person name="Cherkis K."/>
            <person name="Roach J."/>
            <person name="Grant S.R."/>
            <person name="Jones C.D."/>
            <person name="Dangl J.L."/>
        </authorList>
    </citation>
    <scope>NUCLEOTIDE SEQUENCE [LARGE SCALE GENOMIC DNA]</scope>
    <source>
        <strain evidence="2">M301072PT</strain>
    </source>
</reference>
<name>F3FZW7_PSESX</name>
<gene>
    <name evidence="1" type="ORF">PSYJA_44681</name>
</gene>
<proteinExistence type="predicted"/>
<dbReference type="AlphaFoldDB" id="F3FZW7"/>
<comment type="caution">
    <text evidence="1">The sequence shown here is derived from an EMBL/GenBank/DDBJ whole genome shotgun (WGS) entry which is preliminary data.</text>
</comment>